<sequence>MSVKKHPRILTIVHCFLRKMPRRPLVGAATLEDIDNFFSLNPTKKAPTTSSQPKVNHSRNRIRGRMIDEHGNPITMEYCMNTQLEDNKPSYQREVEEYGSGKAYVTAFKEQRHAHSLAAGLGNMC</sequence>
<comment type="caution">
    <text evidence="1">The sequence shown here is derived from an EMBL/GenBank/DDBJ whole genome shotgun (WGS) entry which is preliminary data.</text>
</comment>
<dbReference type="AlphaFoldDB" id="A0A7J7JKE1"/>
<gene>
    <name evidence="1" type="ORF">EB796_014886</name>
</gene>
<name>A0A7J7JKE1_BUGNE</name>
<dbReference type="EMBL" id="VXIV02002203">
    <property type="protein sequence ID" value="KAF6026822.1"/>
    <property type="molecule type" value="Genomic_DNA"/>
</dbReference>
<evidence type="ECO:0000313" key="1">
    <source>
        <dbReference type="EMBL" id="KAF6026822.1"/>
    </source>
</evidence>
<reference evidence="1" key="1">
    <citation type="submission" date="2020-06" db="EMBL/GenBank/DDBJ databases">
        <title>Draft genome of Bugula neritina, a colonial animal packing powerful symbionts and potential medicines.</title>
        <authorList>
            <person name="Rayko M."/>
        </authorList>
    </citation>
    <scope>NUCLEOTIDE SEQUENCE [LARGE SCALE GENOMIC DNA]</scope>
    <source>
        <strain evidence="1">Kwan_BN1</strain>
    </source>
</reference>
<organism evidence="1 2">
    <name type="scientific">Bugula neritina</name>
    <name type="common">Brown bryozoan</name>
    <name type="synonym">Sertularia neritina</name>
    <dbReference type="NCBI Taxonomy" id="10212"/>
    <lineage>
        <taxon>Eukaryota</taxon>
        <taxon>Metazoa</taxon>
        <taxon>Spiralia</taxon>
        <taxon>Lophotrochozoa</taxon>
        <taxon>Bryozoa</taxon>
        <taxon>Gymnolaemata</taxon>
        <taxon>Cheilostomatida</taxon>
        <taxon>Flustrina</taxon>
        <taxon>Buguloidea</taxon>
        <taxon>Bugulidae</taxon>
        <taxon>Bugula</taxon>
    </lineage>
</organism>
<evidence type="ECO:0000313" key="2">
    <source>
        <dbReference type="Proteomes" id="UP000593567"/>
    </source>
</evidence>
<keyword evidence="2" id="KW-1185">Reference proteome</keyword>
<dbReference type="Proteomes" id="UP000593567">
    <property type="component" value="Unassembled WGS sequence"/>
</dbReference>
<accession>A0A7J7JKE1</accession>
<proteinExistence type="predicted"/>
<protein>
    <submittedName>
        <fullName evidence="1">Uncharacterized protein</fullName>
    </submittedName>
</protein>